<accession>W6ZXS6</accession>
<name>W6ZXS6_9APIC</name>
<protein>
    <recommendedName>
        <fullName evidence="4">RNA transcription, translation and transport factor protein</fullName>
    </recommendedName>
</protein>
<evidence type="ECO:0000313" key="2">
    <source>
        <dbReference type="EMBL" id="EUD65582.1"/>
    </source>
</evidence>
<dbReference type="Pfam" id="PF10036">
    <property type="entry name" value="RLL"/>
    <property type="match status" value="1"/>
</dbReference>
<dbReference type="RefSeq" id="XP_008817895.1">
    <property type="nucleotide sequence ID" value="XM_008819673.1"/>
</dbReference>
<evidence type="ECO:0008006" key="4">
    <source>
        <dbReference type="Google" id="ProtNLM"/>
    </source>
</evidence>
<dbReference type="AlphaFoldDB" id="W6ZXS6"/>
<reference evidence="2 3" key="1">
    <citation type="submission" date="2013-02" db="EMBL/GenBank/DDBJ databases">
        <title>The Genome Sequence of Plasmodium inui San Antonio 1.</title>
        <authorList>
            <consortium name="The Broad Institute Genome Sequencing Platform"/>
            <consortium name="The Broad Institute Genome Sequencing Center for Infectious Disease"/>
            <person name="Neafsey D."/>
            <person name="Cheeseman I."/>
            <person name="Volkman S."/>
            <person name="Adams J."/>
            <person name="Walker B."/>
            <person name="Young S.K."/>
            <person name="Zeng Q."/>
            <person name="Gargeya S."/>
            <person name="Fitzgerald M."/>
            <person name="Haas B."/>
            <person name="Abouelleil A."/>
            <person name="Alvarado L."/>
            <person name="Arachchi H.M."/>
            <person name="Berlin A.M."/>
            <person name="Chapman S.B."/>
            <person name="Dewar J."/>
            <person name="Goldberg J."/>
            <person name="Griggs A."/>
            <person name="Gujja S."/>
            <person name="Hansen M."/>
            <person name="Howarth C."/>
            <person name="Imamovic A."/>
            <person name="Larimer J."/>
            <person name="McCowan C."/>
            <person name="Murphy C."/>
            <person name="Neiman D."/>
            <person name="Pearson M."/>
            <person name="Priest M."/>
            <person name="Roberts A."/>
            <person name="Saif S."/>
            <person name="Shea T."/>
            <person name="Sisk P."/>
            <person name="Sykes S."/>
            <person name="Wortman J."/>
            <person name="Nusbaum C."/>
            <person name="Birren B."/>
        </authorList>
    </citation>
    <scope>NUCLEOTIDE SEQUENCE [LARGE SCALE GENOMIC DNA]</scope>
    <source>
        <strain evidence="2 3">San Antonio 1</strain>
    </source>
</reference>
<dbReference type="InterPro" id="IPR019265">
    <property type="entry name" value="RTRAF"/>
</dbReference>
<dbReference type="GeneID" id="20039362"/>
<evidence type="ECO:0000256" key="1">
    <source>
        <dbReference type="SAM" id="MobiDB-lite"/>
    </source>
</evidence>
<feature type="region of interest" description="Disordered" evidence="1">
    <location>
        <begin position="108"/>
        <end position="140"/>
    </location>
</feature>
<dbReference type="EMBL" id="KI965478">
    <property type="protein sequence ID" value="EUD65582.1"/>
    <property type="molecule type" value="Genomic_DNA"/>
</dbReference>
<feature type="compositionally biased region" description="Basic and acidic residues" evidence="1">
    <location>
        <begin position="110"/>
        <end position="122"/>
    </location>
</feature>
<dbReference type="OrthoDB" id="514167at2759"/>
<dbReference type="Proteomes" id="UP000030640">
    <property type="component" value="Unassembled WGS sequence"/>
</dbReference>
<sequence>MNALERKLKLLNYNPVEIATDEFYYMILKLEEEKIRLYKPKEREKINYTKEKNYIEHILKYLEKLNINVRNVNKTNMHEVGVRTYILNSLTTLALIDEYKDLVGYDEGCGEQRDEQHDEQRGDGVNGRPDNHVGNSQHTANYNAPLSNQSIITNFFELNYLNQAELEEQWKRRDNLRVINEQINEIFKKCKIPLLVCNDQDDTKWMCLILSALQAIKEKLKKKKKTNNPHYESLFNFNIKLTNTDLKDFAYITRYLLNSVLRERKAHLKGVLNDIQMLTYNPVIDIRQGKVGR</sequence>
<evidence type="ECO:0000313" key="3">
    <source>
        <dbReference type="Proteomes" id="UP000030640"/>
    </source>
</evidence>
<keyword evidence="3" id="KW-1185">Reference proteome</keyword>
<dbReference type="VEuPathDB" id="PlasmoDB:C922_04088"/>
<organism evidence="2 3">
    <name type="scientific">Plasmodium inui San Antonio 1</name>
    <dbReference type="NCBI Taxonomy" id="1237626"/>
    <lineage>
        <taxon>Eukaryota</taxon>
        <taxon>Sar</taxon>
        <taxon>Alveolata</taxon>
        <taxon>Apicomplexa</taxon>
        <taxon>Aconoidasida</taxon>
        <taxon>Haemosporida</taxon>
        <taxon>Plasmodiidae</taxon>
        <taxon>Plasmodium</taxon>
        <taxon>Plasmodium (Plasmodium)</taxon>
    </lineage>
</organism>
<gene>
    <name evidence="2" type="ORF">C922_04088</name>
</gene>
<proteinExistence type="predicted"/>